<evidence type="ECO:0000256" key="5">
    <source>
        <dbReference type="ARBA" id="ARBA00023004"/>
    </source>
</evidence>
<feature type="domain" description="4Fe-4S ferredoxin-type" evidence="7">
    <location>
        <begin position="345"/>
        <end position="373"/>
    </location>
</feature>
<dbReference type="InterPro" id="IPR017900">
    <property type="entry name" value="4Fe4S_Fe_S_CS"/>
</dbReference>
<evidence type="ECO:0000313" key="8">
    <source>
        <dbReference type="EMBL" id="HJB37439.1"/>
    </source>
</evidence>
<reference evidence="8" key="1">
    <citation type="journal article" date="2021" name="PeerJ">
        <title>Extensive microbial diversity within the chicken gut microbiome revealed by metagenomics and culture.</title>
        <authorList>
            <person name="Gilroy R."/>
            <person name="Ravi A."/>
            <person name="Getino M."/>
            <person name="Pursley I."/>
            <person name="Horton D.L."/>
            <person name="Alikhan N.F."/>
            <person name="Baker D."/>
            <person name="Gharbi K."/>
            <person name="Hall N."/>
            <person name="Watson M."/>
            <person name="Adriaenssens E.M."/>
            <person name="Foster-Nyarko E."/>
            <person name="Jarju S."/>
            <person name="Secka A."/>
            <person name="Antonio M."/>
            <person name="Oren A."/>
            <person name="Chaudhuri R.R."/>
            <person name="La Ragione R."/>
            <person name="Hildebrand F."/>
            <person name="Pallen M.J."/>
        </authorList>
    </citation>
    <scope>NUCLEOTIDE SEQUENCE</scope>
    <source>
        <strain evidence="8">ChiBcolR8-3208</strain>
    </source>
</reference>
<keyword evidence="3" id="KW-0004">4Fe-4S</keyword>
<organism evidence="8 9">
    <name type="scientific">Candidatus Acutalibacter ornithocaccae</name>
    <dbReference type="NCBI Taxonomy" id="2838416"/>
    <lineage>
        <taxon>Bacteria</taxon>
        <taxon>Bacillati</taxon>
        <taxon>Bacillota</taxon>
        <taxon>Clostridia</taxon>
        <taxon>Eubacteriales</taxon>
        <taxon>Acutalibacteraceae</taxon>
        <taxon>Acutalibacter</taxon>
    </lineage>
</organism>
<dbReference type="PANTHER" id="PTHR24960:SF76">
    <property type="entry name" value="4FE-4S FERREDOXIN-TYPE DOMAIN-CONTAINING PROTEIN"/>
    <property type="match status" value="1"/>
</dbReference>
<evidence type="ECO:0000256" key="3">
    <source>
        <dbReference type="ARBA" id="ARBA00022485"/>
    </source>
</evidence>
<comment type="function">
    <text evidence="1">Ferredoxins are iron-sulfur proteins that transfer electrons in a wide variety of metabolic reactions.</text>
</comment>
<accession>A0A9D2LYN5</accession>
<dbReference type="Pfam" id="PF04015">
    <property type="entry name" value="DUF362"/>
    <property type="match status" value="1"/>
</dbReference>
<dbReference type="Gene3D" id="3.30.70.20">
    <property type="match status" value="1"/>
</dbReference>
<evidence type="ECO:0000256" key="4">
    <source>
        <dbReference type="ARBA" id="ARBA00022723"/>
    </source>
</evidence>
<dbReference type="InterPro" id="IPR017896">
    <property type="entry name" value="4Fe4S_Fe-S-bd"/>
</dbReference>
<dbReference type="Proteomes" id="UP000824214">
    <property type="component" value="Unassembled WGS sequence"/>
</dbReference>
<dbReference type="GO" id="GO:0051539">
    <property type="term" value="F:4 iron, 4 sulfur cluster binding"/>
    <property type="evidence" value="ECO:0007669"/>
    <property type="project" value="UniProtKB-KW"/>
</dbReference>
<comment type="caution">
    <text evidence="8">The sequence shown here is derived from an EMBL/GenBank/DDBJ whole genome shotgun (WGS) entry which is preliminary data.</text>
</comment>
<dbReference type="EMBL" id="DWXZ01000107">
    <property type="protein sequence ID" value="HJB37439.1"/>
    <property type="molecule type" value="Genomic_DNA"/>
</dbReference>
<dbReference type="AlphaFoldDB" id="A0A9D2LYN5"/>
<evidence type="ECO:0000256" key="2">
    <source>
        <dbReference type="ARBA" id="ARBA00013529"/>
    </source>
</evidence>
<dbReference type="PANTHER" id="PTHR24960">
    <property type="entry name" value="PHOTOSYSTEM I IRON-SULFUR CENTER-RELATED"/>
    <property type="match status" value="1"/>
</dbReference>
<dbReference type="InterPro" id="IPR007160">
    <property type="entry name" value="DUF362"/>
</dbReference>
<dbReference type="PROSITE" id="PS00198">
    <property type="entry name" value="4FE4S_FER_1"/>
    <property type="match status" value="2"/>
</dbReference>
<evidence type="ECO:0000313" key="9">
    <source>
        <dbReference type="Proteomes" id="UP000824214"/>
    </source>
</evidence>
<feature type="domain" description="4Fe-4S ferredoxin-type" evidence="7">
    <location>
        <begin position="315"/>
        <end position="344"/>
    </location>
</feature>
<dbReference type="Pfam" id="PF13237">
    <property type="entry name" value="Fer4_10"/>
    <property type="match status" value="1"/>
</dbReference>
<name>A0A9D2LYN5_9FIRM</name>
<evidence type="ECO:0000256" key="1">
    <source>
        <dbReference type="ARBA" id="ARBA00003532"/>
    </source>
</evidence>
<keyword evidence="4" id="KW-0479">Metal-binding</keyword>
<dbReference type="SUPFAM" id="SSF54862">
    <property type="entry name" value="4Fe-4S ferredoxins"/>
    <property type="match status" value="1"/>
</dbReference>
<keyword evidence="6" id="KW-0411">Iron-sulfur</keyword>
<dbReference type="InterPro" id="IPR050157">
    <property type="entry name" value="PSI_iron-sulfur_center"/>
</dbReference>
<reference evidence="8" key="2">
    <citation type="submission" date="2021-04" db="EMBL/GenBank/DDBJ databases">
        <authorList>
            <person name="Gilroy R."/>
        </authorList>
    </citation>
    <scope>NUCLEOTIDE SEQUENCE</scope>
    <source>
        <strain evidence="8">ChiBcolR8-3208</strain>
    </source>
</reference>
<evidence type="ECO:0000256" key="6">
    <source>
        <dbReference type="ARBA" id="ARBA00023014"/>
    </source>
</evidence>
<dbReference type="PROSITE" id="PS51379">
    <property type="entry name" value="4FE4S_FER_2"/>
    <property type="match status" value="2"/>
</dbReference>
<dbReference type="GO" id="GO:0046872">
    <property type="term" value="F:metal ion binding"/>
    <property type="evidence" value="ECO:0007669"/>
    <property type="project" value="UniProtKB-KW"/>
</dbReference>
<protein>
    <recommendedName>
        <fullName evidence="2">Ferredoxin</fullName>
    </recommendedName>
</protein>
<gene>
    <name evidence="8" type="ORF">H9942_05155</name>
</gene>
<keyword evidence="5" id="KW-0408">Iron</keyword>
<proteinExistence type="predicted"/>
<evidence type="ECO:0000259" key="7">
    <source>
        <dbReference type="PROSITE" id="PS51379"/>
    </source>
</evidence>
<sequence>MGGEKVWLSRCGGYAPEELLRQMEEAFTALGVWEEIRPGMKVVLKPNLVMSSKPEAAIATHPALVAAVGKCVQKAGGEVLIAESPGGPYTPAAMKAIFRGCGYTDMAKDCGFALYTACKSREVTLPRAQRCRQLSVAEPFLERDYLIDLCKLKTHGMVGFSGAVKNLFGAVPGLQKPELHCRFPEKQPFSEMLVDLCDFLQPDLCIMDGILAMEGNGPTGGQPRKMGVLGASKSPYALDVCGASLIGIVPESVLMLKEANRRGLGPLSPEECQLVKEPVAPLAQPDFVKAKASSTDFIDRLPSFLRPAAKKIATPTPKIRKKECVGCGRCAESCPQHTIQIREGKAVIDYKNCIRCFCCHEMCPKHVIDIRRWSVLHF</sequence>